<comment type="caution">
    <text evidence="1">The sequence shown here is derived from an EMBL/GenBank/DDBJ whole genome shotgun (WGS) entry which is preliminary data.</text>
</comment>
<dbReference type="AlphaFoldDB" id="A0A968GAE6"/>
<keyword evidence="1" id="KW-0540">Nuclease</keyword>
<reference evidence="1 2" key="1">
    <citation type="submission" date="2020-03" db="EMBL/GenBank/DDBJ databases">
        <title>Spirochaetal bacteria isolated from arthropods constitute a novel genus Entomospira genus novum within the order Spirochaetales.</title>
        <authorList>
            <person name="Grana-Miraglia L."/>
            <person name="Sikutova S."/>
            <person name="Fingerle V."/>
            <person name="Sing A."/>
            <person name="Castillo-Ramirez S."/>
            <person name="Margos G."/>
            <person name="Rudolf I."/>
        </authorList>
    </citation>
    <scope>NUCLEOTIDE SEQUENCE [LARGE SCALE GENOMIC DNA]</scope>
    <source>
        <strain evidence="1 2">BR193</strain>
    </source>
</reference>
<keyword evidence="1" id="KW-0255">Endonuclease</keyword>
<gene>
    <name evidence="1" type="ORF">HCT14_08460</name>
</gene>
<proteinExistence type="predicted"/>
<sequence>MNQRSIIALFFLLIIISCKHQPAHNTLDTKEILLLPSINQHLENQQHPITDIWYRRIITKRSASSEDVAIVVAQFPSIFSFILPEELWLASDSKQKRYLQKELKQAIERDPKLRRKFTRKQQQMIKDGKIPLGYTWHHDAPLGKMQLVDRIIHDATPHTGGRWIWGGGTNNRK</sequence>
<dbReference type="GO" id="GO:0004519">
    <property type="term" value="F:endonuclease activity"/>
    <property type="evidence" value="ECO:0007669"/>
    <property type="project" value="UniProtKB-KW"/>
</dbReference>
<organism evidence="1 2">
    <name type="scientific">Entomospira entomophila</name>
    <dbReference type="NCBI Taxonomy" id="2719988"/>
    <lineage>
        <taxon>Bacteria</taxon>
        <taxon>Pseudomonadati</taxon>
        <taxon>Spirochaetota</taxon>
        <taxon>Spirochaetia</taxon>
        <taxon>Spirochaetales</taxon>
        <taxon>Spirochaetaceae</taxon>
        <taxon>Entomospira</taxon>
    </lineage>
</organism>
<dbReference type="Pfam" id="PF12639">
    <property type="entry name" value="Colicin-DNase"/>
    <property type="match status" value="1"/>
</dbReference>
<evidence type="ECO:0000313" key="2">
    <source>
        <dbReference type="Proteomes" id="UP000711995"/>
    </source>
</evidence>
<dbReference type="Proteomes" id="UP000711995">
    <property type="component" value="Unassembled WGS sequence"/>
</dbReference>
<dbReference type="EMBL" id="JAATLJ010000004">
    <property type="protein sequence ID" value="NIZ41540.1"/>
    <property type="molecule type" value="Genomic_DNA"/>
</dbReference>
<dbReference type="PROSITE" id="PS51257">
    <property type="entry name" value="PROKAR_LIPOPROTEIN"/>
    <property type="match status" value="1"/>
</dbReference>
<keyword evidence="2" id="KW-1185">Reference proteome</keyword>
<keyword evidence="1" id="KW-0378">Hydrolase</keyword>
<dbReference type="RefSeq" id="WP_167701162.1">
    <property type="nucleotide sequence ID" value="NZ_CP118177.1"/>
</dbReference>
<evidence type="ECO:0000313" key="1">
    <source>
        <dbReference type="EMBL" id="NIZ41540.1"/>
    </source>
</evidence>
<accession>A0A968GAE6</accession>
<protein>
    <submittedName>
        <fullName evidence="1">HNH endonuclease</fullName>
    </submittedName>
</protein>
<name>A0A968GAE6_9SPIO</name>